<dbReference type="Gene3D" id="3.90.1600.10">
    <property type="entry name" value="Palm domain of DNA polymerase"/>
    <property type="match status" value="2"/>
</dbReference>
<dbReference type="EMBL" id="JADGJQ010000138">
    <property type="protein sequence ID" value="KAJ3167503.1"/>
    <property type="molecule type" value="Genomic_DNA"/>
</dbReference>
<dbReference type="InterPro" id="IPR006134">
    <property type="entry name" value="DNA-dir_DNA_pol_B_multi_dom"/>
</dbReference>
<dbReference type="Proteomes" id="UP001212152">
    <property type="component" value="Unassembled WGS sequence"/>
</dbReference>
<feature type="domain" description="DNA-directed DNA polymerase family B multifunctional" evidence="7">
    <location>
        <begin position="17"/>
        <end position="68"/>
    </location>
</feature>
<comment type="caution">
    <text evidence="8">The sequence shown here is derived from an EMBL/GenBank/DDBJ whole genome shotgun (WGS) entry which is preliminary data.</text>
</comment>
<reference evidence="8" key="1">
    <citation type="submission" date="2020-05" db="EMBL/GenBank/DDBJ databases">
        <title>Phylogenomic resolution of chytrid fungi.</title>
        <authorList>
            <person name="Stajich J.E."/>
            <person name="Amses K."/>
            <person name="Simmons R."/>
            <person name="Seto K."/>
            <person name="Myers J."/>
            <person name="Bonds A."/>
            <person name="Quandt C.A."/>
            <person name="Barry K."/>
            <person name="Liu P."/>
            <person name="Grigoriev I."/>
            <person name="Longcore J.E."/>
            <person name="James T.Y."/>
        </authorList>
    </citation>
    <scope>NUCLEOTIDE SEQUENCE</scope>
    <source>
        <strain evidence="8">JEL0379</strain>
    </source>
</reference>
<evidence type="ECO:0000259" key="7">
    <source>
        <dbReference type="Pfam" id="PF00136"/>
    </source>
</evidence>
<comment type="catalytic activity">
    <reaction evidence="6">
        <text>DNA(n) + a 2'-deoxyribonucleoside 5'-triphosphate = DNA(n+1) + diphosphate</text>
        <dbReference type="Rhea" id="RHEA:22508"/>
        <dbReference type="Rhea" id="RHEA-COMP:17339"/>
        <dbReference type="Rhea" id="RHEA-COMP:17340"/>
        <dbReference type="ChEBI" id="CHEBI:33019"/>
        <dbReference type="ChEBI" id="CHEBI:61560"/>
        <dbReference type="ChEBI" id="CHEBI:173112"/>
        <dbReference type="EC" id="2.7.7.7"/>
    </reaction>
</comment>
<evidence type="ECO:0000256" key="4">
    <source>
        <dbReference type="ARBA" id="ARBA00022932"/>
    </source>
</evidence>
<dbReference type="InterPro" id="IPR050240">
    <property type="entry name" value="DNA_pol_type-B"/>
</dbReference>
<evidence type="ECO:0000256" key="1">
    <source>
        <dbReference type="ARBA" id="ARBA00012417"/>
    </source>
</evidence>
<evidence type="ECO:0000313" key="9">
    <source>
        <dbReference type="Proteomes" id="UP001212152"/>
    </source>
</evidence>
<evidence type="ECO:0000256" key="5">
    <source>
        <dbReference type="ARBA" id="ARBA00023125"/>
    </source>
</evidence>
<dbReference type="GO" id="GO:0006261">
    <property type="term" value="P:DNA-templated DNA replication"/>
    <property type="evidence" value="ECO:0007669"/>
    <property type="project" value="TreeGrafter"/>
</dbReference>
<gene>
    <name evidence="8" type="ORF">HDU87_001510</name>
</gene>
<keyword evidence="4" id="KW-0239">DNA-directed DNA polymerase</keyword>
<dbReference type="InterPro" id="IPR023211">
    <property type="entry name" value="DNA_pol_palm_dom_sf"/>
</dbReference>
<keyword evidence="9" id="KW-1185">Reference proteome</keyword>
<proteinExistence type="predicted"/>
<organism evidence="8 9">
    <name type="scientific">Geranomyces variabilis</name>
    <dbReference type="NCBI Taxonomy" id="109894"/>
    <lineage>
        <taxon>Eukaryota</taxon>
        <taxon>Fungi</taxon>
        <taxon>Fungi incertae sedis</taxon>
        <taxon>Chytridiomycota</taxon>
        <taxon>Chytridiomycota incertae sedis</taxon>
        <taxon>Chytridiomycetes</taxon>
        <taxon>Spizellomycetales</taxon>
        <taxon>Powellomycetaceae</taxon>
        <taxon>Geranomyces</taxon>
    </lineage>
</organism>
<protein>
    <recommendedName>
        <fullName evidence="1">DNA-directed DNA polymerase</fullName>
        <ecNumber evidence="1">2.7.7.7</ecNumber>
    </recommendedName>
</protein>
<dbReference type="InterPro" id="IPR017964">
    <property type="entry name" value="DNA-dir_DNA_pol_B_CS"/>
</dbReference>
<dbReference type="GO" id="GO:0003677">
    <property type="term" value="F:DNA binding"/>
    <property type="evidence" value="ECO:0007669"/>
    <property type="project" value="UniProtKB-KW"/>
</dbReference>
<dbReference type="GO" id="GO:0000166">
    <property type="term" value="F:nucleotide binding"/>
    <property type="evidence" value="ECO:0007669"/>
    <property type="project" value="InterPro"/>
</dbReference>
<feature type="domain" description="DNA-directed DNA polymerase family B multifunctional" evidence="7">
    <location>
        <begin position="93"/>
        <end position="249"/>
    </location>
</feature>
<evidence type="ECO:0000256" key="3">
    <source>
        <dbReference type="ARBA" id="ARBA00022695"/>
    </source>
</evidence>
<sequence>MQSLVIDWSEDNLFDVRFKGGFVMTPVTGLHRNVTVLDFASMYPSIIIGANISPETVRKIDDDDVRLEIINHFSLKRPRMEGIGRYLINKVVQFAQELQFEVLYGDTDSVFIKPQHGCPNTPNDLMRAYHDWSASTPFSTVRLEFDKSYLSIILVKPKIYFGRQASDDGNTPVMKGMASKRRDRPEICRSMLKEVCNTICDYGATSAISRISHLLYNTYRNINRGLVDYKLCMKEMKREGIIVYSYRSVSGQQVTIDKSKYNGTLPEPIDSSWLMTSMENSISNVLRVCNMPSFDRLVQMLEDGAEDIEDIF</sequence>
<keyword evidence="3" id="KW-0548">Nucleotidyltransferase</keyword>
<dbReference type="PROSITE" id="PS00116">
    <property type="entry name" value="DNA_POLYMERASE_B"/>
    <property type="match status" value="1"/>
</dbReference>
<dbReference type="SUPFAM" id="SSF56672">
    <property type="entry name" value="DNA/RNA polymerases"/>
    <property type="match status" value="1"/>
</dbReference>
<evidence type="ECO:0000313" key="8">
    <source>
        <dbReference type="EMBL" id="KAJ3167503.1"/>
    </source>
</evidence>
<dbReference type="PANTHER" id="PTHR10322">
    <property type="entry name" value="DNA POLYMERASE CATALYTIC SUBUNIT"/>
    <property type="match status" value="1"/>
</dbReference>
<dbReference type="PANTHER" id="PTHR10322:SF23">
    <property type="entry name" value="DNA POLYMERASE DELTA CATALYTIC SUBUNIT"/>
    <property type="match status" value="1"/>
</dbReference>
<dbReference type="GO" id="GO:0003887">
    <property type="term" value="F:DNA-directed DNA polymerase activity"/>
    <property type="evidence" value="ECO:0007669"/>
    <property type="project" value="UniProtKB-KW"/>
</dbReference>
<accession>A0AAD5TCM0</accession>
<evidence type="ECO:0000256" key="2">
    <source>
        <dbReference type="ARBA" id="ARBA00022679"/>
    </source>
</evidence>
<keyword evidence="5" id="KW-0238">DNA-binding</keyword>
<dbReference type="Pfam" id="PF00136">
    <property type="entry name" value="DNA_pol_B"/>
    <property type="match status" value="2"/>
</dbReference>
<name>A0AAD5TCM0_9FUNG</name>
<evidence type="ECO:0000256" key="6">
    <source>
        <dbReference type="ARBA" id="ARBA00049244"/>
    </source>
</evidence>
<dbReference type="InterPro" id="IPR043502">
    <property type="entry name" value="DNA/RNA_pol_sf"/>
</dbReference>
<dbReference type="EC" id="2.7.7.7" evidence="1"/>
<dbReference type="AlphaFoldDB" id="A0AAD5TCM0"/>
<keyword evidence="2" id="KW-0808">Transferase</keyword>